<dbReference type="AlphaFoldDB" id="A0A220RZU2"/>
<name>A0A220RZU2_9NEIS</name>
<proteinExistence type="predicted"/>
<evidence type="ECO:0000313" key="2">
    <source>
        <dbReference type="Proteomes" id="UP000198238"/>
    </source>
</evidence>
<evidence type="ECO:0000313" key="1">
    <source>
        <dbReference type="EMBL" id="ASK26658.1"/>
    </source>
</evidence>
<sequence length="49" mass="4988">MKILNQSDLEKISGGAGPVAAIVAVAGVIVAGSQIYQFGRGFVDGIRGR</sequence>
<dbReference type="EMBL" id="CP022278">
    <property type="protein sequence ID" value="ASK26658.1"/>
    <property type="molecule type" value="Genomic_DNA"/>
</dbReference>
<accession>A0A220RZU2</accession>
<dbReference type="RefSeq" id="WP_089035380.1">
    <property type="nucleotide sequence ID" value="NZ_CP022278.1"/>
</dbReference>
<dbReference type="KEGG" id="nei:BG910_01880"/>
<keyword evidence="2" id="KW-1185">Reference proteome</keyword>
<gene>
    <name evidence="1" type="ORF">BG910_01880</name>
</gene>
<dbReference type="Proteomes" id="UP000198238">
    <property type="component" value="Chromosome"/>
</dbReference>
<reference evidence="1 2" key="1">
    <citation type="submission" date="2017-06" db="EMBL/GenBank/DDBJ databases">
        <title>Neisseria chenwenguii sp. nov., isolated from the intestinal contents of Tibetan Plateau Pika in Yushu, Qinghai Province, China.</title>
        <authorList>
            <person name="Zhang G."/>
        </authorList>
    </citation>
    <scope>NUCLEOTIDE SEQUENCE [LARGE SCALE GENOMIC DNA]</scope>
    <source>
        <strain evidence="1 2">10023</strain>
    </source>
</reference>
<protein>
    <submittedName>
        <fullName evidence="1">Uncharacterized protein</fullName>
    </submittedName>
</protein>
<dbReference type="NCBIfam" id="TIGR03949">
    <property type="entry name" value="bact_IIb_cerein"/>
    <property type="match status" value="1"/>
</dbReference>
<dbReference type="InterPro" id="IPR023991">
    <property type="entry name" value="Bacteriocin_IIb_lactobn/cerein"/>
</dbReference>
<organism evidence="1 2">
    <name type="scientific">Neisseria chenwenguii</name>
    <dbReference type="NCBI Taxonomy" id="1853278"/>
    <lineage>
        <taxon>Bacteria</taxon>
        <taxon>Pseudomonadati</taxon>
        <taxon>Pseudomonadota</taxon>
        <taxon>Betaproteobacteria</taxon>
        <taxon>Neisseriales</taxon>
        <taxon>Neisseriaceae</taxon>
        <taxon>Neisseria</taxon>
    </lineage>
</organism>